<accession>A0A1W2AII7</accession>
<organism evidence="1 2">
    <name type="scientific">Moheibacter sediminis</name>
    <dbReference type="NCBI Taxonomy" id="1434700"/>
    <lineage>
        <taxon>Bacteria</taxon>
        <taxon>Pseudomonadati</taxon>
        <taxon>Bacteroidota</taxon>
        <taxon>Flavobacteriia</taxon>
        <taxon>Flavobacteriales</taxon>
        <taxon>Weeksellaceae</taxon>
        <taxon>Moheibacter</taxon>
    </lineage>
</organism>
<protein>
    <submittedName>
        <fullName evidence="1">Uncharacterized protein</fullName>
    </submittedName>
</protein>
<gene>
    <name evidence="1" type="ORF">SAMN06296427_104169</name>
</gene>
<dbReference type="AlphaFoldDB" id="A0A1W2AII7"/>
<evidence type="ECO:0000313" key="1">
    <source>
        <dbReference type="EMBL" id="SMC60068.1"/>
    </source>
</evidence>
<sequence length="29" mass="3100">MFDGEICDGGLVINLTKNSVSELSFAENP</sequence>
<dbReference type="EMBL" id="FWXS01000004">
    <property type="protein sequence ID" value="SMC60068.1"/>
    <property type="molecule type" value="Genomic_DNA"/>
</dbReference>
<reference evidence="1 2" key="1">
    <citation type="submission" date="2017-04" db="EMBL/GenBank/DDBJ databases">
        <authorList>
            <person name="Afonso C.L."/>
            <person name="Miller P.J."/>
            <person name="Scott M.A."/>
            <person name="Spackman E."/>
            <person name="Goraichik I."/>
            <person name="Dimitrov K.M."/>
            <person name="Suarez D.L."/>
            <person name="Swayne D.E."/>
        </authorList>
    </citation>
    <scope>NUCLEOTIDE SEQUENCE [LARGE SCALE GENOMIC DNA]</scope>
    <source>
        <strain evidence="1 2">CGMCC 1.12708</strain>
    </source>
</reference>
<name>A0A1W2AII7_9FLAO</name>
<dbReference type="STRING" id="1434700.SAMN06296427_104169"/>
<proteinExistence type="predicted"/>
<evidence type="ECO:0000313" key="2">
    <source>
        <dbReference type="Proteomes" id="UP000192393"/>
    </source>
</evidence>
<keyword evidence="2" id="KW-1185">Reference proteome</keyword>
<dbReference type="Proteomes" id="UP000192393">
    <property type="component" value="Unassembled WGS sequence"/>
</dbReference>